<dbReference type="InterPro" id="IPR035595">
    <property type="entry name" value="UDP_glycos_trans_CS"/>
</dbReference>
<dbReference type="GO" id="GO:0015020">
    <property type="term" value="F:glucuronosyltransferase activity"/>
    <property type="evidence" value="ECO:0007669"/>
    <property type="project" value="UniProtKB-EC"/>
</dbReference>
<evidence type="ECO:0000256" key="7">
    <source>
        <dbReference type="ARBA" id="ARBA00022729"/>
    </source>
</evidence>
<evidence type="ECO:0000256" key="1">
    <source>
        <dbReference type="ARBA" id="ARBA00004389"/>
    </source>
</evidence>
<evidence type="ECO:0000256" key="4">
    <source>
        <dbReference type="ARBA" id="ARBA00022676"/>
    </source>
</evidence>
<keyword evidence="14" id="KW-1185">Reference proteome</keyword>
<dbReference type="FunFam" id="3.40.50.2000:FF:000066">
    <property type="entry name" value="UDP-glucuronosyltransferase 1-1"/>
    <property type="match status" value="2"/>
</dbReference>
<sequence length="1280" mass="144410">MDGSHWTGLKAVAEELGHRGHTVVVVMPEVSMRLDSSKHYITKRFPVPYGPELQEELQARNTEALQSTTLSLMERISSRISSFKNERVLNVLVSMVEPLICKAIYWSFEDVASRFLQRTVSMKEILSTGALWLFRYDFTMEFPRPLMPNMVLIGGLNCAIRSPLSLQETKVQNSEVCIDGEEDIWSQQLKIMCARSVCLWLGVLLCPALSERTGTPATTWTGRLLVVPMDGSHWTGLKAVAEELGHRGHTVVVVMPEVSMRLDSGKHYITKKFPVPYGPELLQELQARNTEALQSTTLSLMERISSRISSFKKFVHYQQATSEGLLLNQELLDFLREQNFDALLTSPAVPTGAILAYNLSLPAVYMLRGLPCGMDSISTACPDPPSYVPRFFTKNSDHMCFSERVLNVLVSMVEPLICKAIYWSFEDVASRFLQRAVSMKEILSTGALWLFRYDFTMEFPRPLMPNMVLIGGLNCAIRSPLSLVQSLSERTGIPATTWTGRLLVVPMDGSHWTGLKAVAEELGHRGHTVVVVMPEVSMRLDSGMHYITKKFPVSYGQDLIEQITAFTLKELSDSTESLVERVTGKLNHMKTVINLLTSTSESLFFNDELIGFLREFNFDAVLTDPAMPTGAILAYNLSLPAVYMLRGLPCGMDSISTACPDPPSYVPRFFTKNSDHMCFSERVLNVLVSMVEPLICKAIYWSFEDVASRFLQRAVSMKEILSTGALWLFRYDFTMEFPRPLMPNMVLIVVGSVMQCEGWRRVQAPGLLLWLCASWGLVQGSQVLIMPVDGSHWLSLQLLVAELAHRGHDLLVLVPETSILIGDSDLYRTEHFPVPYTQNELSSSLQWMTQGVFHRTFPLMDIVVSVRGLLNFTDMQVRGCAALLYNEALMERLKRENFQMLLTDPFLPCGTIISAALQLPAVYFLRGMPCGLDVLAMQCPAPPSYVPRYKIGSSDHMGFAYRLHNFVMVGVELLLCQVMYRSFDELATRYLERDVTYRELLGHGVLWLLRYDFTLEYPRPVMPNMIFIGGINCGKSLALAPDIEDFVEGSGKHGIVVFTLGSLVRSMPVEKASIFFKAFSQIPQRVLWRYTGDVPEKVPENVKLMKWLPQNDLLGHPKTRAFITHGGTHGIYEGICHGVPMVMVPLFGDQDDNVHRMANRGVGVILNIHELTVPMLVDALNTVINDSSYKERMMKLSAVHNDRPIEPLNLAVFWTEFVMRHKGAGHLRPAAHDLNWFQYHSLDVIVFLLAVMTIVVTTAIKCCTFCLHRCYRKSQKWKEE</sequence>
<evidence type="ECO:0000256" key="11">
    <source>
        <dbReference type="ARBA" id="ARBA00023180"/>
    </source>
</evidence>
<evidence type="ECO:0000256" key="10">
    <source>
        <dbReference type="ARBA" id="ARBA00023136"/>
    </source>
</evidence>
<evidence type="ECO:0000313" key="14">
    <source>
        <dbReference type="Proteomes" id="UP001239994"/>
    </source>
</evidence>
<dbReference type="Pfam" id="PF00201">
    <property type="entry name" value="UDPGT"/>
    <property type="match status" value="5"/>
</dbReference>
<dbReference type="SUPFAM" id="SSF53756">
    <property type="entry name" value="UDP-Glycosyltransferase/glycogen phosphorylase"/>
    <property type="match status" value="4"/>
</dbReference>
<dbReference type="InterPro" id="IPR002213">
    <property type="entry name" value="UDP_glucos_trans"/>
</dbReference>
<dbReference type="CDD" id="cd03784">
    <property type="entry name" value="GT1_Gtf-like"/>
    <property type="match status" value="1"/>
</dbReference>
<dbReference type="PANTHER" id="PTHR48043:SF161">
    <property type="entry name" value="UDP GLUCURONOSYLTRANSFERASE FAMILY 1 MEMBER A1"/>
    <property type="match status" value="1"/>
</dbReference>
<dbReference type="EC" id="2.4.1.17" evidence="3"/>
<keyword evidence="4" id="KW-0328">Glycosyltransferase</keyword>
<keyword evidence="6 12" id="KW-0812">Transmembrane</keyword>
<dbReference type="GO" id="GO:0005789">
    <property type="term" value="C:endoplasmic reticulum membrane"/>
    <property type="evidence" value="ECO:0007669"/>
    <property type="project" value="UniProtKB-SubCell"/>
</dbReference>
<evidence type="ECO:0000313" key="13">
    <source>
        <dbReference type="EMBL" id="KAK1802457.1"/>
    </source>
</evidence>
<reference evidence="13" key="1">
    <citation type="submission" date="2023-03" db="EMBL/GenBank/DDBJ databases">
        <title>Electrophorus voltai genome.</title>
        <authorList>
            <person name="Bian C."/>
        </authorList>
    </citation>
    <scope>NUCLEOTIDE SEQUENCE</scope>
    <source>
        <strain evidence="13">CB-2022</strain>
        <tissue evidence="13">Muscle</tissue>
    </source>
</reference>
<keyword evidence="5" id="KW-0808">Transferase</keyword>
<gene>
    <name evidence="13" type="ORF">P4O66_022114</name>
</gene>
<dbReference type="Gene3D" id="3.40.50.2000">
    <property type="entry name" value="Glycogen Phosphorylase B"/>
    <property type="match status" value="4"/>
</dbReference>
<dbReference type="PROSITE" id="PS00375">
    <property type="entry name" value="UDPGT"/>
    <property type="match status" value="1"/>
</dbReference>
<evidence type="ECO:0000256" key="3">
    <source>
        <dbReference type="ARBA" id="ARBA00012544"/>
    </source>
</evidence>
<protein>
    <recommendedName>
        <fullName evidence="3">glucuronosyltransferase</fullName>
        <ecNumber evidence="3">2.4.1.17</ecNumber>
    </recommendedName>
</protein>
<evidence type="ECO:0000256" key="8">
    <source>
        <dbReference type="ARBA" id="ARBA00022824"/>
    </source>
</evidence>
<keyword evidence="8" id="KW-0256">Endoplasmic reticulum</keyword>
<evidence type="ECO:0000256" key="5">
    <source>
        <dbReference type="ARBA" id="ARBA00022679"/>
    </source>
</evidence>
<proteinExistence type="inferred from homology"/>
<evidence type="ECO:0000256" key="12">
    <source>
        <dbReference type="SAM" id="Phobius"/>
    </source>
</evidence>
<keyword evidence="7" id="KW-0732">Signal</keyword>
<organism evidence="13 14">
    <name type="scientific">Electrophorus voltai</name>
    <dbReference type="NCBI Taxonomy" id="2609070"/>
    <lineage>
        <taxon>Eukaryota</taxon>
        <taxon>Metazoa</taxon>
        <taxon>Chordata</taxon>
        <taxon>Craniata</taxon>
        <taxon>Vertebrata</taxon>
        <taxon>Euteleostomi</taxon>
        <taxon>Actinopterygii</taxon>
        <taxon>Neopterygii</taxon>
        <taxon>Teleostei</taxon>
        <taxon>Ostariophysi</taxon>
        <taxon>Gymnotiformes</taxon>
        <taxon>Gymnotoidei</taxon>
        <taxon>Gymnotidae</taxon>
        <taxon>Electrophorus</taxon>
    </lineage>
</organism>
<evidence type="ECO:0000256" key="6">
    <source>
        <dbReference type="ARBA" id="ARBA00022692"/>
    </source>
</evidence>
<dbReference type="FunFam" id="3.40.50.2000:FF:000176">
    <property type="entry name" value="UDP glucuronosyltransferase 1 family, polypeptide A7"/>
    <property type="match status" value="1"/>
</dbReference>
<dbReference type="EMBL" id="JAROKS010000007">
    <property type="protein sequence ID" value="KAK1802457.1"/>
    <property type="molecule type" value="Genomic_DNA"/>
</dbReference>
<dbReference type="PANTHER" id="PTHR48043">
    <property type="entry name" value="EG:EG0003.4 PROTEIN-RELATED"/>
    <property type="match status" value="1"/>
</dbReference>
<comment type="subcellular location">
    <subcellularLocation>
        <location evidence="1">Endoplasmic reticulum membrane</location>
        <topology evidence="1">Single-pass membrane protein</topology>
    </subcellularLocation>
</comment>
<dbReference type="InterPro" id="IPR050271">
    <property type="entry name" value="UDP-glycosyltransferase"/>
</dbReference>
<dbReference type="Proteomes" id="UP001239994">
    <property type="component" value="Unassembled WGS sequence"/>
</dbReference>
<dbReference type="FunFam" id="3.40.50.2000:FF:000001">
    <property type="entry name" value="UDP-glucuronosyltransferase"/>
    <property type="match status" value="1"/>
</dbReference>
<accession>A0AAD9E522</accession>
<keyword evidence="9 12" id="KW-1133">Transmembrane helix</keyword>
<evidence type="ECO:0000256" key="2">
    <source>
        <dbReference type="ARBA" id="ARBA00009995"/>
    </source>
</evidence>
<feature type="transmembrane region" description="Helical" evidence="12">
    <location>
        <begin position="1244"/>
        <end position="1267"/>
    </location>
</feature>
<comment type="similarity">
    <text evidence="2">Belongs to the UDP-glycosyltransferase family.</text>
</comment>
<evidence type="ECO:0000256" key="9">
    <source>
        <dbReference type="ARBA" id="ARBA00022989"/>
    </source>
</evidence>
<dbReference type="AlphaFoldDB" id="A0AAD9E522"/>
<comment type="caution">
    <text evidence="13">The sequence shown here is derived from an EMBL/GenBank/DDBJ whole genome shotgun (WGS) entry which is preliminary data.</text>
</comment>
<name>A0AAD9E522_9TELE</name>
<keyword evidence="11" id="KW-0325">Glycoprotein</keyword>
<keyword evidence="10 12" id="KW-0472">Membrane</keyword>